<gene>
    <name evidence="2" type="ORF">FSB_LOCUS60415</name>
</gene>
<feature type="compositionally biased region" description="Polar residues" evidence="1">
    <location>
        <begin position="1"/>
        <end position="11"/>
    </location>
</feature>
<accession>A0A2N9J7N5</accession>
<reference evidence="2" key="1">
    <citation type="submission" date="2018-02" db="EMBL/GenBank/DDBJ databases">
        <authorList>
            <person name="Cohen D.B."/>
            <person name="Kent A.D."/>
        </authorList>
    </citation>
    <scope>NUCLEOTIDE SEQUENCE</scope>
</reference>
<dbReference type="AlphaFoldDB" id="A0A2N9J7N5"/>
<feature type="region of interest" description="Disordered" evidence="1">
    <location>
        <begin position="1"/>
        <end position="23"/>
    </location>
</feature>
<dbReference type="EMBL" id="OIVN01006408">
    <property type="protein sequence ID" value="SPD32533.1"/>
    <property type="molecule type" value="Genomic_DNA"/>
</dbReference>
<name>A0A2N9J7N5_FAGSY</name>
<evidence type="ECO:0000256" key="1">
    <source>
        <dbReference type="SAM" id="MobiDB-lite"/>
    </source>
</evidence>
<sequence length="119" mass="12521">MAKNKSSSSVCHDSPPVSPPTMAEDFGSLSLNCFSFSRPHSQAPWPKLSSLPPLKAAAPPLMAFMDMAVGDAVGDGCGRDGGCGFCVKSRPWKGLGFVNLRPAVYGLWVLCEPVYGCGL</sequence>
<evidence type="ECO:0000313" key="2">
    <source>
        <dbReference type="EMBL" id="SPD32533.1"/>
    </source>
</evidence>
<organism evidence="2">
    <name type="scientific">Fagus sylvatica</name>
    <name type="common">Beechnut</name>
    <dbReference type="NCBI Taxonomy" id="28930"/>
    <lineage>
        <taxon>Eukaryota</taxon>
        <taxon>Viridiplantae</taxon>
        <taxon>Streptophyta</taxon>
        <taxon>Embryophyta</taxon>
        <taxon>Tracheophyta</taxon>
        <taxon>Spermatophyta</taxon>
        <taxon>Magnoliopsida</taxon>
        <taxon>eudicotyledons</taxon>
        <taxon>Gunneridae</taxon>
        <taxon>Pentapetalae</taxon>
        <taxon>rosids</taxon>
        <taxon>fabids</taxon>
        <taxon>Fagales</taxon>
        <taxon>Fagaceae</taxon>
        <taxon>Fagus</taxon>
    </lineage>
</organism>
<proteinExistence type="predicted"/>
<protein>
    <submittedName>
        <fullName evidence="2">Uncharacterized protein</fullName>
    </submittedName>
</protein>